<proteinExistence type="predicted"/>
<organism evidence="2">
    <name type="scientific">viral metagenome</name>
    <dbReference type="NCBI Taxonomy" id="1070528"/>
    <lineage>
        <taxon>unclassified sequences</taxon>
        <taxon>metagenomes</taxon>
        <taxon>organismal metagenomes</taxon>
    </lineage>
</organism>
<dbReference type="PANTHER" id="PTHR10602">
    <property type="entry name" value="EUKARYOTIC TRANSLATION INITIATION FACTOR 2 SUBUNIT 1"/>
    <property type="match status" value="1"/>
</dbReference>
<dbReference type="InterPro" id="IPR011488">
    <property type="entry name" value="TIF_2_asu"/>
</dbReference>
<dbReference type="PANTHER" id="PTHR10602:SF0">
    <property type="entry name" value="EUKARYOTIC TRANSLATION INITIATION FACTOR 2 SUBUNIT 1"/>
    <property type="match status" value="1"/>
</dbReference>
<evidence type="ECO:0000313" key="2">
    <source>
        <dbReference type="EMBL" id="QHS77451.1"/>
    </source>
</evidence>
<dbReference type="AlphaFoldDB" id="A0A6C0AD23"/>
<accession>A0A6C0AD23</accession>
<evidence type="ECO:0008006" key="3">
    <source>
        <dbReference type="Google" id="ProtNLM"/>
    </source>
</evidence>
<dbReference type="InterPro" id="IPR012340">
    <property type="entry name" value="NA-bd_OB-fold"/>
</dbReference>
<keyword evidence="1" id="KW-0648">Protein biosynthesis</keyword>
<sequence>MHLLRSRRDPAKPEDILMVEILSQSDVGVEVKVLDYPEERGFIALKDIIKHKKQRSQIKKGRVFPAVVLNNDGVITLSKRNVQENDKESAEEEYNTLHNLKVLGYSIFILMKLYDEHYKNQDKNLKVEEVLENTVWRVLDKIVSEEEKEEEYKLLEKIDYKLYKFILNNKKILFNEFFKEDFIDWCYNILEDRTKRTSIEAGYDVQLESLTSLRVLKDLINKYFNTKLNKDIKIIFIAPGQYQVSGIDSTKNKIKDRLDSILDEFEKECYKNCIRFRKSNFKLIIDADVRFNPVNEKSKVNFE</sequence>
<dbReference type="GO" id="GO:0043022">
    <property type="term" value="F:ribosome binding"/>
    <property type="evidence" value="ECO:0007669"/>
    <property type="project" value="TreeGrafter"/>
</dbReference>
<dbReference type="GO" id="GO:0003743">
    <property type="term" value="F:translation initiation factor activity"/>
    <property type="evidence" value="ECO:0007669"/>
    <property type="project" value="InterPro"/>
</dbReference>
<dbReference type="Gene3D" id="2.40.50.140">
    <property type="entry name" value="Nucleic acid-binding proteins"/>
    <property type="match status" value="1"/>
</dbReference>
<evidence type="ECO:0000256" key="1">
    <source>
        <dbReference type="ARBA" id="ARBA00022917"/>
    </source>
</evidence>
<reference evidence="2" key="1">
    <citation type="journal article" date="2020" name="Nature">
        <title>Giant virus diversity and host interactions through global metagenomics.</title>
        <authorList>
            <person name="Schulz F."/>
            <person name="Roux S."/>
            <person name="Paez-Espino D."/>
            <person name="Jungbluth S."/>
            <person name="Walsh D.A."/>
            <person name="Denef V.J."/>
            <person name="McMahon K.D."/>
            <person name="Konstantinidis K.T."/>
            <person name="Eloe-Fadrosh E.A."/>
            <person name="Kyrpides N.C."/>
            <person name="Woyke T."/>
        </authorList>
    </citation>
    <scope>NUCLEOTIDE SEQUENCE</scope>
    <source>
        <strain evidence="2">GVMAG-S-1004661-13</strain>
    </source>
</reference>
<dbReference type="EMBL" id="MN740548">
    <property type="protein sequence ID" value="QHS77451.1"/>
    <property type="molecule type" value="Genomic_DNA"/>
</dbReference>
<name>A0A6C0AD23_9ZZZZ</name>
<protein>
    <recommendedName>
        <fullName evidence="3">S1 motif domain-containing protein</fullName>
    </recommendedName>
</protein>
<dbReference type="GO" id="GO:0003723">
    <property type="term" value="F:RNA binding"/>
    <property type="evidence" value="ECO:0007669"/>
    <property type="project" value="InterPro"/>
</dbReference>